<feature type="binding site" evidence="7">
    <location>
        <position position="10"/>
    </location>
    <ligand>
        <name>Mg(2+)</name>
        <dbReference type="ChEBI" id="CHEBI:18420"/>
    </ligand>
</feature>
<dbReference type="NCBIfam" id="TIGR01457">
    <property type="entry name" value="HAD-SF-IIA-hyp2"/>
    <property type="match status" value="1"/>
</dbReference>
<organism evidence="8 9">
    <name type="scientific">Halalkalibacter krulwichiae</name>
    <dbReference type="NCBI Taxonomy" id="199441"/>
    <lineage>
        <taxon>Bacteria</taxon>
        <taxon>Bacillati</taxon>
        <taxon>Bacillota</taxon>
        <taxon>Bacilli</taxon>
        <taxon>Bacillales</taxon>
        <taxon>Bacillaceae</taxon>
        <taxon>Halalkalibacter</taxon>
    </lineage>
</organism>
<reference evidence="8 9" key="1">
    <citation type="submission" date="2017-04" db="EMBL/GenBank/DDBJ databases">
        <title>Bacillus krulwichiae AM31D Genome sequencing and assembly.</title>
        <authorList>
            <person name="Krulwich T.A."/>
            <person name="Anastor L."/>
            <person name="Ehrlich R."/>
            <person name="Ehrlich G.D."/>
            <person name="Janto B."/>
        </authorList>
    </citation>
    <scope>NUCLEOTIDE SEQUENCE [LARGE SCALE GENOMIC DNA]</scope>
    <source>
        <strain evidence="8 9">AM31D</strain>
    </source>
</reference>
<dbReference type="InterPro" id="IPR006357">
    <property type="entry name" value="HAD-SF_hydro_IIA"/>
</dbReference>
<dbReference type="PANTHER" id="PTHR19288">
    <property type="entry name" value="4-NITROPHENYLPHOSPHATASE-RELATED"/>
    <property type="match status" value="1"/>
</dbReference>
<evidence type="ECO:0000313" key="8">
    <source>
        <dbReference type="EMBL" id="ARK31929.1"/>
    </source>
</evidence>
<dbReference type="Proteomes" id="UP000193006">
    <property type="component" value="Chromosome"/>
</dbReference>
<feature type="binding site" evidence="7">
    <location>
        <position position="206"/>
    </location>
    <ligand>
        <name>Mg(2+)</name>
        <dbReference type="ChEBI" id="CHEBI:18420"/>
    </ligand>
</feature>
<dbReference type="Pfam" id="PF13344">
    <property type="entry name" value="Hydrolase_6"/>
    <property type="match status" value="1"/>
</dbReference>
<feature type="binding site" evidence="7">
    <location>
        <position position="12"/>
    </location>
    <ligand>
        <name>Mg(2+)</name>
        <dbReference type="ChEBI" id="CHEBI:18420"/>
    </ligand>
</feature>
<dbReference type="Gene3D" id="3.40.50.1000">
    <property type="entry name" value="HAD superfamily/HAD-like"/>
    <property type="match status" value="2"/>
</dbReference>
<evidence type="ECO:0000313" key="9">
    <source>
        <dbReference type="Proteomes" id="UP000193006"/>
    </source>
</evidence>
<dbReference type="SFLD" id="SFLDG01129">
    <property type="entry name" value="C1.5:_HAD__Beta-PGM__Phosphata"/>
    <property type="match status" value="1"/>
</dbReference>
<keyword evidence="3 8" id="KW-0378">Hydrolase</keyword>
<dbReference type="GO" id="GO:0005737">
    <property type="term" value="C:cytoplasm"/>
    <property type="evidence" value="ECO:0007669"/>
    <property type="project" value="TreeGrafter"/>
</dbReference>
<dbReference type="FunFam" id="3.40.50.1000:FF:000053">
    <property type="entry name" value="TIGR01457 family HAD hydrolase"/>
    <property type="match status" value="1"/>
</dbReference>
<evidence type="ECO:0000256" key="6">
    <source>
        <dbReference type="PIRSR" id="PIRSR000915-2"/>
    </source>
</evidence>
<evidence type="ECO:0000256" key="5">
    <source>
        <dbReference type="PIRSR" id="PIRSR000915-1"/>
    </source>
</evidence>
<evidence type="ECO:0000256" key="4">
    <source>
        <dbReference type="ARBA" id="ARBA00022842"/>
    </source>
</evidence>
<accession>A0A1X9MEQ4</accession>
<dbReference type="InterPro" id="IPR023214">
    <property type="entry name" value="HAD_sf"/>
</dbReference>
<evidence type="ECO:0000256" key="2">
    <source>
        <dbReference type="ARBA" id="ARBA00022723"/>
    </source>
</evidence>
<dbReference type="GO" id="GO:0046872">
    <property type="term" value="F:metal ion binding"/>
    <property type="evidence" value="ECO:0007669"/>
    <property type="project" value="UniProtKB-KW"/>
</dbReference>
<keyword evidence="9" id="KW-1185">Reference proteome</keyword>
<dbReference type="GO" id="GO:0016791">
    <property type="term" value="F:phosphatase activity"/>
    <property type="evidence" value="ECO:0007669"/>
    <property type="project" value="TreeGrafter"/>
</dbReference>
<dbReference type="RefSeq" id="WP_066156485.1">
    <property type="nucleotide sequence ID" value="NZ_CP020814.1"/>
</dbReference>
<feature type="active site" description="Proton donor" evidence="5">
    <location>
        <position position="12"/>
    </location>
</feature>
<feature type="binding site" evidence="6">
    <location>
        <position position="181"/>
    </location>
    <ligand>
        <name>substrate</name>
    </ligand>
</feature>
<dbReference type="InterPro" id="IPR006354">
    <property type="entry name" value="HAD-SF_hydro_IIA_hyp1"/>
</dbReference>
<keyword evidence="4 7" id="KW-0460">Magnesium</keyword>
<dbReference type="SFLD" id="SFLDS00003">
    <property type="entry name" value="Haloacid_Dehalogenase"/>
    <property type="match status" value="1"/>
</dbReference>
<evidence type="ECO:0000256" key="3">
    <source>
        <dbReference type="ARBA" id="ARBA00022801"/>
    </source>
</evidence>
<dbReference type="STRING" id="199441.BkAM31D_19930"/>
<gene>
    <name evidence="8" type="primary">yutF</name>
    <name evidence="8" type="ORF">BkAM31D_19930</name>
</gene>
<dbReference type="SUPFAM" id="SSF56784">
    <property type="entry name" value="HAD-like"/>
    <property type="match status" value="1"/>
</dbReference>
<comment type="cofactor">
    <cofactor evidence="7">
        <name>Mg(2+)</name>
        <dbReference type="ChEBI" id="CHEBI:18420"/>
    </cofactor>
    <text evidence="7">Divalent metal ions. Mg(2+) is the most effective.</text>
</comment>
<dbReference type="CDD" id="cd07530">
    <property type="entry name" value="HAD_Pase_UmpH-like"/>
    <property type="match status" value="1"/>
</dbReference>
<dbReference type="KEGG" id="bkw:BkAM31D_19930"/>
<dbReference type="NCBIfam" id="TIGR01460">
    <property type="entry name" value="HAD-SF-IIA"/>
    <property type="match status" value="1"/>
</dbReference>
<dbReference type="PIRSF" id="PIRSF000915">
    <property type="entry name" value="PGP-type_phosphatase"/>
    <property type="match status" value="1"/>
</dbReference>
<dbReference type="Pfam" id="PF13242">
    <property type="entry name" value="Hydrolase_like"/>
    <property type="match status" value="1"/>
</dbReference>
<dbReference type="EC" id="3.-.-.-" evidence="8"/>
<keyword evidence="2 7" id="KW-0479">Metal-binding</keyword>
<comment type="similarity">
    <text evidence="1">Belongs to the HAD-like hydrolase superfamily. NagD family.</text>
</comment>
<feature type="active site" description="Nucleophile" evidence="5">
    <location>
        <position position="10"/>
    </location>
</feature>
<dbReference type="SFLD" id="SFLDG01139">
    <property type="entry name" value="C2.A:_Pyridoxal_Phosphate_Phos"/>
    <property type="match status" value="1"/>
</dbReference>
<dbReference type="InterPro" id="IPR036412">
    <property type="entry name" value="HAD-like_sf"/>
</dbReference>
<protein>
    <submittedName>
        <fullName evidence="8">Putative hydrolase YutF</fullName>
        <ecNumber evidence="8">3.-.-.-</ecNumber>
    </submittedName>
</protein>
<dbReference type="PANTHER" id="PTHR19288:SF46">
    <property type="entry name" value="HALOACID DEHALOGENASE-LIKE HYDROLASE DOMAIN-CONTAINING PROTEIN 2"/>
    <property type="match status" value="1"/>
</dbReference>
<sequence length="255" mass="28023">MKGYKGFLIDLDGTVYRGSEKIDAAVEFVKELERRELPYLFVTNNSTKRPEDVAKHLREMDVPATTEHVFTTSMATATYISDLKKNARVCMIGEEGLKFALEQEGHEIVEEDAEFVVMGLDRSINYEKLAKAALNIRAGATFIATNGDVALPTERGLLPGAGSLISVLSVTTGVTPTFIGKPESIIVEQALEVIGLSKEETLMIGDNYHTDILAGIRAGMDTLMVYTGVSTKEHINSYDEKPTHAIDSLAEWTFE</sequence>
<evidence type="ECO:0000256" key="7">
    <source>
        <dbReference type="PIRSR" id="PIRSR000915-3"/>
    </source>
</evidence>
<dbReference type="AlphaFoldDB" id="A0A1X9MEQ4"/>
<name>A0A1X9MEQ4_9BACI</name>
<evidence type="ECO:0000256" key="1">
    <source>
        <dbReference type="ARBA" id="ARBA00006696"/>
    </source>
</evidence>
<proteinExistence type="inferred from homology"/>
<dbReference type="EMBL" id="CP020814">
    <property type="protein sequence ID" value="ARK31929.1"/>
    <property type="molecule type" value="Genomic_DNA"/>
</dbReference>